<keyword evidence="2" id="KW-1185">Reference proteome</keyword>
<protein>
    <submittedName>
        <fullName evidence="1">Uncharacterized protein</fullName>
    </submittedName>
</protein>
<gene>
    <name evidence="1" type="ORF">HRUBRA_02870</name>
</gene>
<dbReference type="Proteomes" id="UP000029640">
    <property type="component" value="Unassembled WGS sequence"/>
</dbReference>
<dbReference type="STRING" id="1265313.HRUBRA_02870"/>
<dbReference type="AlphaFoldDB" id="A0A095VMM8"/>
<evidence type="ECO:0000313" key="2">
    <source>
        <dbReference type="Proteomes" id="UP000029640"/>
    </source>
</evidence>
<organism evidence="1 2">
    <name type="scientific">Pseudohaliea rubra DSM 19751</name>
    <dbReference type="NCBI Taxonomy" id="1265313"/>
    <lineage>
        <taxon>Bacteria</taxon>
        <taxon>Pseudomonadati</taxon>
        <taxon>Pseudomonadota</taxon>
        <taxon>Gammaproteobacteria</taxon>
        <taxon>Cellvibrionales</taxon>
        <taxon>Halieaceae</taxon>
        <taxon>Pseudohaliea</taxon>
    </lineage>
</organism>
<reference evidence="1 2" key="1">
    <citation type="journal article" date="2014" name="Genome Announc.">
        <title>Genome Sequence of Gammaproteobacterial Pseudohaliea rubra Type Strain DSM 19751, Isolated from Coastal Seawater of the Mediterranean Sea.</title>
        <authorList>
            <person name="Spring S."/>
            <person name="Fiebig A."/>
            <person name="Riedel T."/>
            <person name="Goker M."/>
            <person name="Klenk H.P."/>
        </authorList>
    </citation>
    <scope>NUCLEOTIDE SEQUENCE [LARGE SCALE GENOMIC DNA]</scope>
    <source>
        <strain evidence="1 2">DSM 19751</strain>
    </source>
</reference>
<name>A0A095VMM8_9GAMM</name>
<comment type="caution">
    <text evidence="1">The sequence shown here is derived from an EMBL/GenBank/DDBJ whole genome shotgun (WGS) entry which is preliminary data.</text>
</comment>
<accession>A0A095VMM8</accession>
<evidence type="ECO:0000313" key="1">
    <source>
        <dbReference type="EMBL" id="KGE02605.1"/>
    </source>
</evidence>
<proteinExistence type="predicted"/>
<dbReference type="EMBL" id="AUVB01000089">
    <property type="protein sequence ID" value="KGE02605.1"/>
    <property type="molecule type" value="Genomic_DNA"/>
</dbReference>
<sequence length="96" mass="10777">MQIPAQTFDDFRLLGHRPDLQIALMVLPALVETLDFIRSSKDVEPLDDKAWYVALDALVQENGGWDQSLLELGQKILESPLDTVIRKGIISEEDDG</sequence>
<dbReference type="HOGENOM" id="CLU_2355830_0_0_6"/>